<dbReference type="AlphaFoldDB" id="A0A6S6U0V3"/>
<protein>
    <submittedName>
        <fullName evidence="1">Uncharacterized protein</fullName>
    </submittedName>
</protein>
<sequence length="45" mass="5213">MRTLTDDEIERNIERLNMIPRKILGGLTPFEVFTGIRRSSQHGDV</sequence>
<evidence type="ECO:0000313" key="1">
    <source>
        <dbReference type="EMBL" id="CAA6821888.1"/>
    </source>
</evidence>
<organism evidence="1">
    <name type="scientific">uncultured Thiotrichaceae bacterium</name>
    <dbReference type="NCBI Taxonomy" id="298394"/>
    <lineage>
        <taxon>Bacteria</taxon>
        <taxon>Pseudomonadati</taxon>
        <taxon>Pseudomonadota</taxon>
        <taxon>Gammaproteobacteria</taxon>
        <taxon>Thiotrichales</taxon>
        <taxon>Thiotrichaceae</taxon>
        <taxon>environmental samples</taxon>
    </lineage>
</organism>
<accession>A0A6S6U0V3</accession>
<name>A0A6S6U0V3_9GAMM</name>
<dbReference type="EMBL" id="CACVAT010000362">
    <property type="protein sequence ID" value="CAA6821888.1"/>
    <property type="molecule type" value="Genomic_DNA"/>
</dbReference>
<proteinExistence type="predicted"/>
<gene>
    <name evidence="1" type="ORF">HELGO_WM40268</name>
</gene>
<reference evidence="1" key="1">
    <citation type="submission" date="2020-01" db="EMBL/GenBank/DDBJ databases">
        <authorList>
            <person name="Meier V. D."/>
            <person name="Meier V D."/>
        </authorList>
    </citation>
    <scope>NUCLEOTIDE SEQUENCE</scope>
    <source>
        <strain evidence="1">HLG_WM_MAG_09</strain>
    </source>
</reference>